<protein>
    <submittedName>
        <fullName evidence="1">Uncharacterized protein</fullName>
    </submittedName>
</protein>
<dbReference type="AlphaFoldDB" id="A0A4S4BIF1"/>
<gene>
    <name evidence="1" type="ORF">E6C55_25350</name>
</gene>
<keyword evidence="2" id="KW-1185">Reference proteome</keyword>
<dbReference type="Proteomes" id="UP000310636">
    <property type="component" value="Unassembled WGS sequence"/>
</dbReference>
<dbReference type="OrthoDB" id="2679964at2"/>
<organism evidence="1 2">
    <name type="scientific">Cohnella fermenti</name>
    <dbReference type="NCBI Taxonomy" id="2565925"/>
    <lineage>
        <taxon>Bacteria</taxon>
        <taxon>Bacillati</taxon>
        <taxon>Bacillota</taxon>
        <taxon>Bacilli</taxon>
        <taxon>Bacillales</taxon>
        <taxon>Paenibacillaceae</taxon>
        <taxon>Cohnella</taxon>
    </lineage>
</organism>
<evidence type="ECO:0000313" key="2">
    <source>
        <dbReference type="Proteomes" id="UP000310636"/>
    </source>
</evidence>
<accession>A0A4S4BIF1</accession>
<reference evidence="1 2" key="1">
    <citation type="submission" date="2019-04" db="EMBL/GenBank/DDBJ databases">
        <title>Cohnella sp. nov. isolated from preserved vegetables.</title>
        <authorList>
            <person name="Lin S.-Y."/>
            <person name="Hung M.-H."/>
            <person name="Young C.-C."/>
        </authorList>
    </citation>
    <scope>NUCLEOTIDE SEQUENCE [LARGE SCALE GENOMIC DNA]</scope>
    <source>
        <strain evidence="1 2">CC-MHH1044</strain>
    </source>
</reference>
<dbReference type="EMBL" id="SSOB01000041">
    <property type="protein sequence ID" value="THF74372.1"/>
    <property type="molecule type" value="Genomic_DNA"/>
</dbReference>
<name>A0A4S4BIF1_9BACL</name>
<evidence type="ECO:0000313" key="1">
    <source>
        <dbReference type="EMBL" id="THF74372.1"/>
    </source>
</evidence>
<sequence length="64" mass="7449">MGEPELVADFDPVKMERLIKRDALLQFVVNDLVHKGHSRKKALEVTFNGYVLDDSVMIREYNKE</sequence>
<comment type="caution">
    <text evidence="1">The sequence shown here is derived from an EMBL/GenBank/DDBJ whole genome shotgun (WGS) entry which is preliminary data.</text>
</comment>
<dbReference type="RefSeq" id="WP_136372627.1">
    <property type="nucleotide sequence ID" value="NZ_SSOB01000041.1"/>
</dbReference>
<proteinExistence type="predicted"/>